<dbReference type="RefSeq" id="WP_066421447.1">
    <property type="nucleotide sequence ID" value="NZ_CP018866.1"/>
</dbReference>
<protein>
    <submittedName>
        <fullName evidence="7">Multidrug transporter MatE</fullName>
    </submittedName>
</protein>
<feature type="transmembrane region" description="Helical" evidence="6">
    <location>
        <begin position="311"/>
        <end position="330"/>
    </location>
</feature>
<feature type="transmembrane region" description="Helical" evidence="6">
    <location>
        <begin position="85"/>
        <end position="104"/>
    </location>
</feature>
<evidence type="ECO:0000256" key="5">
    <source>
        <dbReference type="ARBA" id="ARBA00023136"/>
    </source>
</evidence>
<dbReference type="PANTHER" id="PTHR30250">
    <property type="entry name" value="PST FAMILY PREDICTED COLANIC ACID TRANSPORTER"/>
    <property type="match status" value="1"/>
</dbReference>
<keyword evidence="3 6" id="KW-0812">Transmembrane</keyword>
<evidence type="ECO:0000256" key="1">
    <source>
        <dbReference type="ARBA" id="ARBA00004651"/>
    </source>
</evidence>
<evidence type="ECO:0000256" key="6">
    <source>
        <dbReference type="SAM" id="Phobius"/>
    </source>
</evidence>
<feature type="transmembrane region" description="Helical" evidence="6">
    <location>
        <begin position="266"/>
        <end position="290"/>
    </location>
</feature>
<dbReference type="InterPro" id="IPR002797">
    <property type="entry name" value="Polysacc_synth"/>
</dbReference>
<sequence length="442" mass="49697">MKKFYKGVLLLALAAFLGESLEFLVNMVLAKQLGEVGLGLYMSIMPVIFLVVIIASLELPVSVSKFVAEKEQKYHVSMLRHTFKLTLKFTIIYLLLAAIVLPNIPVFQSYHPLVKWLVLLLIPIISFTSIVRGYFMGKQMMGKIAFSNFLRKAVQLVLLTVVYYLFQFSLQTSILIAICTFIGTELVVCLYLVLMYFTQWRKMKTEPNSELAKSTVHASLLQVSIPTTAMRIFHSVTHAVQPFLIKIALLKAGFTETMALEQFGLLAGVAITIGFFPAFIAHSLMIVLIPTVSEAHSKGDHVKLQKLLQQVMFITFLYGIPAVIVCYIFADPLTHIFFENSSASTYLQLLWPNFLFNFIVIPLQAFMIGLGLIKDAFIHIVWSHVVGFALIFFLGSMSSFNMGGVIIGMNTGTVLLMMMHYLTVCNKIGVSFTLQVPKNEWR</sequence>
<dbReference type="PIRSF" id="PIRSF038958">
    <property type="entry name" value="PG_synth_SpoVB"/>
    <property type="match status" value="1"/>
</dbReference>
<dbReference type="InterPro" id="IPR050833">
    <property type="entry name" value="Poly_Biosynth_Transport"/>
</dbReference>
<dbReference type="InterPro" id="IPR024923">
    <property type="entry name" value="PG_synth_SpoVB"/>
</dbReference>
<dbReference type="EMBL" id="CP018866">
    <property type="protein sequence ID" value="AST89964.1"/>
    <property type="molecule type" value="Genomic_DNA"/>
</dbReference>
<dbReference type="AlphaFoldDB" id="A0A223KKR5"/>
<feature type="transmembrane region" description="Helical" evidence="6">
    <location>
        <begin position="350"/>
        <end position="370"/>
    </location>
</feature>
<dbReference type="KEGG" id="bcoh:BC6307_01045"/>
<dbReference type="GO" id="GO:0005886">
    <property type="term" value="C:plasma membrane"/>
    <property type="evidence" value="ECO:0007669"/>
    <property type="project" value="UniProtKB-SubCell"/>
</dbReference>
<dbReference type="Pfam" id="PF01554">
    <property type="entry name" value="MatE"/>
    <property type="match status" value="1"/>
</dbReference>
<keyword evidence="4 6" id="KW-1133">Transmembrane helix</keyword>
<evidence type="ECO:0000313" key="7">
    <source>
        <dbReference type="EMBL" id="AST89964.1"/>
    </source>
</evidence>
<dbReference type="InterPro" id="IPR002528">
    <property type="entry name" value="MATE_fam"/>
</dbReference>
<dbReference type="GO" id="GO:0042910">
    <property type="term" value="F:xenobiotic transmembrane transporter activity"/>
    <property type="evidence" value="ECO:0007669"/>
    <property type="project" value="InterPro"/>
</dbReference>
<dbReference type="CDD" id="cd13124">
    <property type="entry name" value="MATE_SpoVB_like"/>
    <property type="match status" value="1"/>
</dbReference>
<evidence type="ECO:0000256" key="4">
    <source>
        <dbReference type="ARBA" id="ARBA00022989"/>
    </source>
</evidence>
<proteinExistence type="predicted"/>
<feature type="transmembrane region" description="Helical" evidence="6">
    <location>
        <begin position="377"/>
        <end position="396"/>
    </location>
</feature>
<accession>A0A223KKR5</accession>
<reference evidence="7 8" key="1">
    <citation type="submission" date="2016-12" db="EMBL/GenBank/DDBJ databases">
        <title>The whole genome sequencing and assembly of Bacillus cohnii DSM 6307T strain.</title>
        <authorList>
            <person name="Lee Y.-J."/>
            <person name="Yi H."/>
            <person name="Bahn Y.-S."/>
            <person name="Kim J.F."/>
            <person name="Lee D.-W."/>
        </authorList>
    </citation>
    <scope>NUCLEOTIDE SEQUENCE [LARGE SCALE GENOMIC DNA]</scope>
    <source>
        <strain evidence="7 8">DSM 6307</strain>
    </source>
</reference>
<dbReference type="STRING" id="1314751.GCA_001591425_04791"/>
<comment type="subcellular location">
    <subcellularLocation>
        <location evidence="1">Cell membrane</location>
        <topology evidence="1">Multi-pass membrane protein</topology>
    </subcellularLocation>
</comment>
<feature type="transmembrane region" description="Helical" evidence="6">
    <location>
        <begin position="40"/>
        <end position="64"/>
    </location>
</feature>
<organism evidence="7 8">
    <name type="scientific">Sutcliffiella cohnii</name>
    <dbReference type="NCBI Taxonomy" id="33932"/>
    <lineage>
        <taxon>Bacteria</taxon>
        <taxon>Bacillati</taxon>
        <taxon>Bacillota</taxon>
        <taxon>Bacilli</taxon>
        <taxon>Bacillales</taxon>
        <taxon>Bacillaceae</taxon>
        <taxon>Sutcliffiella</taxon>
    </lineage>
</organism>
<dbReference type="Pfam" id="PF01943">
    <property type="entry name" value="Polysacc_synt"/>
    <property type="match status" value="1"/>
</dbReference>
<name>A0A223KKR5_9BACI</name>
<gene>
    <name evidence="7" type="ORF">BC6307_01045</name>
</gene>
<feature type="transmembrane region" description="Helical" evidence="6">
    <location>
        <begin position="402"/>
        <end position="422"/>
    </location>
</feature>
<dbReference type="PANTHER" id="PTHR30250:SF24">
    <property type="entry name" value="STAGE V SPORULATION PROTEIN B"/>
    <property type="match status" value="1"/>
</dbReference>
<evidence type="ECO:0000256" key="2">
    <source>
        <dbReference type="ARBA" id="ARBA00022475"/>
    </source>
</evidence>
<feature type="transmembrane region" description="Helical" evidence="6">
    <location>
        <begin position="116"/>
        <end position="137"/>
    </location>
</feature>
<keyword evidence="5 6" id="KW-0472">Membrane</keyword>
<evidence type="ECO:0000256" key="3">
    <source>
        <dbReference type="ARBA" id="ARBA00022692"/>
    </source>
</evidence>
<dbReference type="GO" id="GO:0015297">
    <property type="term" value="F:antiporter activity"/>
    <property type="evidence" value="ECO:0007669"/>
    <property type="project" value="InterPro"/>
</dbReference>
<evidence type="ECO:0000313" key="8">
    <source>
        <dbReference type="Proteomes" id="UP000215224"/>
    </source>
</evidence>
<feature type="transmembrane region" description="Helical" evidence="6">
    <location>
        <begin position="149"/>
        <end position="166"/>
    </location>
</feature>
<feature type="transmembrane region" description="Helical" evidence="6">
    <location>
        <begin position="172"/>
        <end position="194"/>
    </location>
</feature>
<keyword evidence="2" id="KW-1003">Cell membrane</keyword>
<keyword evidence="8" id="KW-1185">Reference proteome</keyword>
<dbReference type="Proteomes" id="UP000215224">
    <property type="component" value="Chromosome"/>
</dbReference>